<dbReference type="CDD" id="cd16022">
    <property type="entry name" value="sulfatase_like"/>
    <property type="match status" value="1"/>
</dbReference>
<dbReference type="InterPro" id="IPR017850">
    <property type="entry name" value="Alkaline_phosphatase_core_sf"/>
</dbReference>
<dbReference type="Pfam" id="PF00884">
    <property type="entry name" value="Sulfatase"/>
    <property type="match status" value="1"/>
</dbReference>
<dbReference type="Proteomes" id="UP000243297">
    <property type="component" value="Unassembled WGS sequence"/>
</dbReference>
<reference evidence="5" key="1">
    <citation type="submission" date="2017-02" db="EMBL/GenBank/DDBJ databases">
        <authorList>
            <person name="Varghese N."/>
            <person name="Submissions S."/>
        </authorList>
    </citation>
    <scope>NUCLEOTIDE SEQUENCE [LARGE SCALE GENOMIC DNA]</scope>
    <source>
        <strain evidence="5">ATCC 25662</strain>
    </source>
</reference>
<dbReference type="SUPFAM" id="SSF53649">
    <property type="entry name" value="Alkaline phosphatase-like"/>
    <property type="match status" value="1"/>
</dbReference>
<dbReference type="PANTHER" id="PTHR42693:SF53">
    <property type="entry name" value="ENDO-4-O-SULFATASE"/>
    <property type="match status" value="1"/>
</dbReference>
<dbReference type="STRING" id="118967.SAMN02745191_1214"/>
<dbReference type="InterPro" id="IPR050738">
    <property type="entry name" value="Sulfatase"/>
</dbReference>
<protein>
    <submittedName>
        <fullName evidence="4">Arylsulfatase A</fullName>
    </submittedName>
</protein>
<dbReference type="AlphaFoldDB" id="A0A1T4ME68"/>
<keyword evidence="2" id="KW-0378">Hydrolase</keyword>
<dbReference type="RefSeq" id="WP_078711625.1">
    <property type="nucleotide sequence ID" value="NZ_FUWY01000003.1"/>
</dbReference>
<dbReference type="GO" id="GO:0004065">
    <property type="term" value="F:arylsulfatase activity"/>
    <property type="evidence" value="ECO:0007669"/>
    <property type="project" value="TreeGrafter"/>
</dbReference>
<dbReference type="InterPro" id="IPR000917">
    <property type="entry name" value="Sulfatase_N"/>
</dbReference>
<feature type="domain" description="Sulfatase N-terminal" evidence="3">
    <location>
        <begin position="4"/>
        <end position="347"/>
    </location>
</feature>
<evidence type="ECO:0000313" key="4">
    <source>
        <dbReference type="EMBL" id="SJZ65147.1"/>
    </source>
</evidence>
<comment type="similarity">
    <text evidence="1">Belongs to the sulfatase family.</text>
</comment>
<evidence type="ECO:0000259" key="3">
    <source>
        <dbReference type="Pfam" id="PF00884"/>
    </source>
</evidence>
<keyword evidence="5" id="KW-1185">Reference proteome</keyword>
<accession>A0A1T4ME68</accession>
<gene>
    <name evidence="4" type="ORF">SAMN02745191_1214</name>
</gene>
<dbReference type="EMBL" id="FUWY01000003">
    <property type="protein sequence ID" value="SJZ65147.1"/>
    <property type="molecule type" value="Genomic_DNA"/>
</dbReference>
<proteinExistence type="inferred from homology"/>
<dbReference type="Gene3D" id="3.40.720.10">
    <property type="entry name" value="Alkaline Phosphatase, subunit A"/>
    <property type="match status" value="1"/>
</dbReference>
<organism evidence="4 5">
    <name type="scientific">Anaerorhabdus furcosa</name>
    <dbReference type="NCBI Taxonomy" id="118967"/>
    <lineage>
        <taxon>Bacteria</taxon>
        <taxon>Bacillati</taxon>
        <taxon>Bacillota</taxon>
        <taxon>Erysipelotrichia</taxon>
        <taxon>Erysipelotrichales</taxon>
        <taxon>Erysipelotrichaceae</taxon>
        <taxon>Anaerorhabdus</taxon>
    </lineage>
</organism>
<evidence type="ECO:0000256" key="1">
    <source>
        <dbReference type="ARBA" id="ARBA00008779"/>
    </source>
</evidence>
<evidence type="ECO:0000256" key="2">
    <source>
        <dbReference type="ARBA" id="ARBA00022801"/>
    </source>
</evidence>
<name>A0A1T4ME68_9FIRM</name>
<sequence length="534" mass="62524">MKKPNILLITTDQQRYDTLHCAGYDHMITPNLDALADEGCLFTNAYSPNPVCIPARHNLLTGLTAKYHGFDDNYFDESKSIPYDLPTFAEILQDDRYNTVAIGKMHFQPYRAHNGFNRLLLMDEIPRFLEDDDYALYLREKGYTHLQSVHGVRHMLYMQPQESLVKEEDHGTTWVANKTIETLDTISLERPFLIWAGFIAPHPPFDVPKEYQDIYRDKEIPTSKESKTSLSNLALENMNIADYPNESYLRRAKECYYSAITHVDTHIGRIIQKLKEIGEYDNTLIIFTSDHGEMLGDYGTYQKFLPYDSSSRVPMIVRYPRRIAPHTIDNRLVSLNDILPTMMDAAGLKYPGAIKLPGQSLLEKHTGKAEVFMEHCRGNRRWVSICTQEFKYNYYFSLGREELFDRINDPNETTNVLEVNPERYESIRNNLNQRLVNYEMEYGLPNTIEDGKFVKLDEMKINFYREANPPIFPKMLRNKNEQFWKLKKELVEAIKNEDVIHLDELDTDYYVKQGIFTQEDIEEMKQQRLHKNAK</sequence>
<dbReference type="OrthoDB" id="9762324at2"/>
<dbReference type="PANTHER" id="PTHR42693">
    <property type="entry name" value="ARYLSULFATASE FAMILY MEMBER"/>
    <property type="match status" value="1"/>
</dbReference>
<evidence type="ECO:0000313" key="5">
    <source>
        <dbReference type="Proteomes" id="UP000243297"/>
    </source>
</evidence>